<dbReference type="PROSITE" id="PS51257">
    <property type="entry name" value="PROKAR_LIPOPROTEIN"/>
    <property type="match status" value="1"/>
</dbReference>
<dbReference type="RefSeq" id="WP_145736411.1">
    <property type="nucleotide sequence ID" value="NZ_VITR01000025.1"/>
</dbReference>
<comment type="caution">
    <text evidence="2">The sequence shown here is derived from an EMBL/GenBank/DDBJ whole genome shotgun (WGS) entry which is preliminary data.</text>
</comment>
<keyword evidence="3" id="KW-1185">Reference proteome</keyword>
<reference evidence="2 3" key="1">
    <citation type="submission" date="2019-06" db="EMBL/GenBank/DDBJ databases">
        <title>Genomic Encyclopedia of Type Strains, Phase IV (KMG-V): Genome sequencing to study the core and pangenomes of soil and plant-associated prokaryotes.</title>
        <authorList>
            <person name="Whitman W."/>
        </authorList>
    </citation>
    <scope>NUCLEOTIDE SEQUENCE [LARGE SCALE GENOMIC DNA]</scope>
    <source>
        <strain evidence="2 3">BR 11622</strain>
    </source>
</reference>
<dbReference type="Gene3D" id="3.30.70.2050">
    <property type="match status" value="1"/>
</dbReference>
<dbReference type="SUPFAM" id="SSF160387">
    <property type="entry name" value="NosL/MerB-like"/>
    <property type="match status" value="1"/>
</dbReference>
<dbReference type="AlphaFoldDB" id="A0A560GKM5"/>
<proteinExistence type="predicted"/>
<gene>
    <name evidence="2" type="ORF">FBZ90_1252</name>
</gene>
<evidence type="ECO:0000256" key="1">
    <source>
        <dbReference type="SAM" id="MobiDB-lite"/>
    </source>
</evidence>
<feature type="region of interest" description="Disordered" evidence="1">
    <location>
        <begin position="162"/>
        <end position="184"/>
    </location>
</feature>
<evidence type="ECO:0000313" key="3">
    <source>
        <dbReference type="Proteomes" id="UP000315751"/>
    </source>
</evidence>
<dbReference type="Proteomes" id="UP000315751">
    <property type="component" value="Unassembled WGS sequence"/>
</dbReference>
<accession>A0A560GKM5</accession>
<evidence type="ECO:0000313" key="2">
    <source>
        <dbReference type="EMBL" id="TWB34532.1"/>
    </source>
</evidence>
<protein>
    <submittedName>
        <fullName evidence="2">Copper chaperone NosL</fullName>
    </submittedName>
</protein>
<dbReference type="EMBL" id="VITR01000025">
    <property type="protein sequence ID" value="TWB34532.1"/>
    <property type="molecule type" value="Genomic_DNA"/>
</dbReference>
<dbReference type="PANTHER" id="PTHR41247">
    <property type="entry name" value="HTH-TYPE TRANSCRIPTIONAL REPRESSOR YCNK"/>
    <property type="match status" value="1"/>
</dbReference>
<sequence>MRAPYLFAVLAVLAMGGCKPKAEVAAIPAPHNLTDGDLAHFCNMAVTEHGGPKGQVLLKGDPLPVWFASVRDTVAYTLLPEEPKDIAAIYVTDMDKLNDQHHPPAGSWIDARTAFYVVGSGKHGAMGGVELFPFGTEAGARAFAQAHDGTVVRYADIRKDQVFEEDDRGPAGQDTAGRTAGGAS</sequence>
<name>A0A560GKM5_9PROT</name>
<dbReference type="PANTHER" id="PTHR41247:SF1">
    <property type="entry name" value="HTH-TYPE TRANSCRIPTIONAL REPRESSOR YCNK"/>
    <property type="match status" value="1"/>
</dbReference>
<dbReference type="Pfam" id="PF05573">
    <property type="entry name" value="NosL"/>
    <property type="match status" value="1"/>
</dbReference>
<dbReference type="InterPro" id="IPR008719">
    <property type="entry name" value="N2O_reductase_NosL"/>
</dbReference>
<dbReference type="Gene3D" id="3.30.70.2060">
    <property type="match status" value="1"/>
</dbReference>
<dbReference type="OrthoDB" id="7354657at2"/>
<organism evidence="2 3">
    <name type="scientific">Nitrospirillum amazonense</name>
    <dbReference type="NCBI Taxonomy" id="28077"/>
    <lineage>
        <taxon>Bacteria</taxon>
        <taxon>Pseudomonadati</taxon>
        <taxon>Pseudomonadota</taxon>
        <taxon>Alphaproteobacteria</taxon>
        <taxon>Rhodospirillales</taxon>
        <taxon>Azospirillaceae</taxon>
        <taxon>Nitrospirillum</taxon>
    </lineage>
</organism>